<proteinExistence type="inferred from homology"/>
<dbReference type="Gene3D" id="3.40.50.620">
    <property type="entry name" value="HUPs"/>
    <property type="match status" value="2"/>
</dbReference>
<dbReference type="Pfam" id="PF00582">
    <property type="entry name" value="Usp"/>
    <property type="match status" value="1"/>
</dbReference>
<dbReference type="PANTHER" id="PTHR46268">
    <property type="entry name" value="STRESS RESPONSE PROTEIN NHAX"/>
    <property type="match status" value="1"/>
</dbReference>
<evidence type="ECO:0000313" key="3">
    <source>
        <dbReference type="EMBL" id="MEM0542751.1"/>
    </source>
</evidence>
<comment type="similarity">
    <text evidence="1">Belongs to the universal stress protein A family.</text>
</comment>
<protein>
    <submittedName>
        <fullName evidence="3">Universal stress protein</fullName>
    </submittedName>
</protein>
<dbReference type="PRINTS" id="PR01438">
    <property type="entry name" value="UNVRSLSTRESS"/>
</dbReference>
<sequence>MKKILLPVDFSETSDNAFVYALEMAKLFKAELVLLHTFELPIVDSQSLPLNYAMIYETIELTNFEHFKENMPKLHAIADKRKLGHIAMRHILMDGDLIYNIKKVVKQENIDFVVMGTKGAEGWLDSFLGTNTSAVISDVSVPVLSVPIDAKFSKVENIAFTTRFRKKDIEALVKVLVIAKKLHAKVKCLHVKTSDSDVNTDTINRWKAHFDDDDNLQFFIIPSDEVPETIEDFLVTQDIDLLAMLTYKRNFFVELFTSTTTQKLSYHLRTPILAFHE</sequence>
<dbReference type="PANTHER" id="PTHR46268:SF22">
    <property type="entry name" value="SENSOR PROTEIN KDPD-RELATED"/>
    <property type="match status" value="1"/>
</dbReference>
<feature type="domain" description="UspA" evidence="2">
    <location>
        <begin position="1"/>
        <end position="147"/>
    </location>
</feature>
<dbReference type="Proteomes" id="UP001460072">
    <property type="component" value="Unassembled WGS sequence"/>
</dbReference>
<accession>A0ABU9N688</accession>
<gene>
    <name evidence="3" type="ORF">WFZ85_08975</name>
</gene>
<dbReference type="InterPro" id="IPR006016">
    <property type="entry name" value="UspA"/>
</dbReference>
<dbReference type="RefSeq" id="WP_342695957.1">
    <property type="nucleotide sequence ID" value="NZ_JBCGDO010000010.1"/>
</dbReference>
<keyword evidence="4" id="KW-1185">Reference proteome</keyword>
<dbReference type="EMBL" id="JBCGDO010000010">
    <property type="protein sequence ID" value="MEM0542751.1"/>
    <property type="molecule type" value="Genomic_DNA"/>
</dbReference>
<dbReference type="InterPro" id="IPR006015">
    <property type="entry name" value="Universal_stress_UspA"/>
</dbReference>
<evidence type="ECO:0000256" key="1">
    <source>
        <dbReference type="ARBA" id="ARBA00008791"/>
    </source>
</evidence>
<evidence type="ECO:0000259" key="2">
    <source>
        <dbReference type="Pfam" id="PF00582"/>
    </source>
</evidence>
<evidence type="ECO:0000313" key="4">
    <source>
        <dbReference type="Proteomes" id="UP001460072"/>
    </source>
</evidence>
<dbReference type="CDD" id="cd00293">
    <property type="entry name" value="USP-like"/>
    <property type="match status" value="1"/>
</dbReference>
<comment type="caution">
    <text evidence="3">The sequence shown here is derived from an EMBL/GenBank/DDBJ whole genome shotgun (WGS) entry which is preliminary data.</text>
</comment>
<dbReference type="InterPro" id="IPR014729">
    <property type="entry name" value="Rossmann-like_a/b/a_fold"/>
</dbReference>
<organism evidence="3 4">
    <name type="scientific">Flavobacterium aureirubrum</name>
    <dbReference type="NCBI Taxonomy" id="3133147"/>
    <lineage>
        <taxon>Bacteria</taxon>
        <taxon>Pseudomonadati</taxon>
        <taxon>Bacteroidota</taxon>
        <taxon>Flavobacteriia</taxon>
        <taxon>Flavobacteriales</taxon>
        <taxon>Flavobacteriaceae</taxon>
        <taxon>Flavobacterium</taxon>
    </lineage>
</organism>
<reference evidence="3 4" key="1">
    <citation type="submission" date="2024-03" db="EMBL/GenBank/DDBJ databases">
        <title>Two novel species of the genus Flavobacterium exhibiting potentially degradation of complex polysaccharides.</title>
        <authorList>
            <person name="Lian X."/>
        </authorList>
    </citation>
    <scope>NUCLEOTIDE SEQUENCE [LARGE SCALE GENOMIC DNA]</scope>
    <source>
        <strain evidence="4">j3</strain>
    </source>
</reference>
<name>A0ABU9N688_9FLAO</name>
<dbReference type="SUPFAM" id="SSF52402">
    <property type="entry name" value="Adenine nucleotide alpha hydrolases-like"/>
    <property type="match status" value="2"/>
</dbReference>